<dbReference type="EMBL" id="LTDL01000022">
    <property type="protein sequence ID" value="OAG31124.1"/>
    <property type="molecule type" value="Genomic_DNA"/>
</dbReference>
<dbReference type="Gene3D" id="3.60.20.10">
    <property type="entry name" value="Glutamine Phosphoribosylpyrophosphate, subunit 1, domain 1"/>
    <property type="match status" value="1"/>
</dbReference>
<protein>
    <submittedName>
        <fullName evidence="2">2S proteasome subunit alpha 2</fullName>
    </submittedName>
</protein>
<proteinExistence type="predicted"/>
<comment type="caution">
    <text evidence="2">The sequence shown here is derived from an EMBL/GenBank/DDBJ whole genome shotgun (WGS) entry which is preliminary data.</text>
</comment>
<dbReference type="InterPro" id="IPR029055">
    <property type="entry name" value="Ntn_hydrolases_N"/>
</dbReference>
<dbReference type="InterPro" id="IPR001353">
    <property type="entry name" value="Proteasome_sua/b"/>
</dbReference>
<evidence type="ECO:0000256" key="1">
    <source>
        <dbReference type="ARBA" id="ARBA00022942"/>
    </source>
</evidence>
<reference evidence="2 3" key="1">
    <citation type="submission" date="2016-02" db="EMBL/GenBank/DDBJ databases">
        <title>Discovery of a natural microsporidian pathogen with a broad tissue tropism in Caenorhabditis elegans.</title>
        <authorList>
            <person name="Luallen R.J."/>
            <person name="Reinke A.W."/>
            <person name="Tong L."/>
            <person name="Botts M.R."/>
            <person name="Felix M.-A."/>
            <person name="Troemel E.R."/>
        </authorList>
    </citation>
    <scope>NUCLEOTIDE SEQUENCE [LARGE SCALE GENOMIC DNA]</scope>
    <source>
        <strain evidence="2 3">JUm2807</strain>
    </source>
</reference>
<dbReference type="GeneID" id="93648248"/>
<dbReference type="RefSeq" id="XP_067544848.1">
    <property type="nucleotide sequence ID" value="XM_067689316.1"/>
</dbReference>
<dbReference type="GO" id="GO:0005839">
    <property type="term" value="C:proteasome core complex"/>
    <property type="evidence" value="ECO:0007669"/>
    <property type="project" value="InterPro"/>
</dbReference>
<keyword evidence="3" id="KW-1185">Reference proteome</keyword>
<accession>A0A177EGN3</accession>
<name>A0A177EGN3_9MICR</name>
<sequence length="254" mass="28091">MNEEIKYSITTFSSKGSLSQCENALTAATKGALSLGIRASNGIVFASLKKAPSPLVEKTKVKKVFKVCETICGTFAGLSGDFRLVLETAREIAVDYHKVYKRFPYVDTFIKEFSKVVQEKTQKGGLRPIGCICIFGGFAPIKREVVTDEEGKSEILEREKEILQPLLFQIDPSGSIKSCFSTGIGKFYQECTLFLSKRCTPEIEIHDAVTTSALALKEFTETALHEQDVDICTLTLEGIKTYTTSEIQEVLKSL</sequence>
<dbReference type="STRING" id="1805483.A0A177EGN3"/>
<dbReference type="InterPro" id="IPR050115">
    <property type="entry name" value="Proteasome_alpha"/>
</dbReference>
<dbReference type="Pfam" id="PF00227">
    <property type="entry name" value="Proteasome"/>
    <property type="match status" value="2"/>
</dbReference>
<dbReference type="Proteomes" id="UP000185944">
    <property type="component" value="Unassembled WGS sequence"/>
</dbReference>
<dbReference type="GO" id="GO:0051603">
    <property type="term" value="P:proteolysis involved in protein catabolic process"/>
    <property type="evidence" value="ECO:0007669"/>
    <property type="project" value="InterPro"/>
</dbReference>
<dbReference type="SUPFAM" id="SSF56235">
    <property type="entry name" value="N-terminal nucleophile aminohydrolases (Ntn hydrolases)"/>
    <property type="match status" value="1"/>
</dbReference>
<keyword evidence="1 2" id="KW-0647">Proteasome</keyword>
<gene>
    <name evidence="2" type="ORF">NEDG_01898</name>
</gene>
<organism evidence="2 3">
    <name type="scientific">Nematocida displodere</name>
    <dbReference type="NCBI Taxonomy" id="1805483"/>
    <lineage>
        <taxon>Eukaryota</taxon>
        <taxon>Fungi</taxon>
        <taxon>Fungi incertae sedis</taxon>
        <taxon>Microsporidia</taxon>
        <taxon>Nematocida</taxon>
    </lineage>
</organism>
<evidence type="ECO:0000313" key="3">
    <source>
        <dbReference type="Proteomes" id="UP000185944"/>
    </source>
</evidence>
<dbReference type="AlphaFoldDB" id="A0A177EGN3"/>
<dbReference type="OrthoDB" id="431557at2759"/>
<dbReference type="VEuPathDB" id="MicrosporidiaDB:NEDG_01898"/>
<evidence type="ECO:0000313" key="2">
    <source>
        <dbReference type="EMBL" id="OAG31124.1"/>
    </source>
</evidence>
<dbReference type="PANTHER" id="PTHR11599">
    <property type="entry name" value="PROTEASOME SUBUNIT ALPHA/BETA"/>
    <property type="match status" value="1"/>
</dbReference>